<reference evidence="3 6" key="2">
    <citation type="submission" date="2018-03" db="EMBL/GenBank/DDBJ databases">
        <title>Draft genome sequence of the type strain of Pseudomonas palleroniana LMG 23076, isolated from rice in Cameroon.</title>
        <authorList>
            <person name="Tambong J.T."/>
        </authorList>
    </citation>
    <scope>NUCLEOTIDE SEQUENCE [LARGE SCALE GENOMIC DNA]</scope>
    <source>
        <strain evidence="3 6">LMG 23076</strain>
    </source>
</reference>
<dbReference type="InterPro" id="IPR027417">
    <property type="entry name" value="P-loop_NTPase"/>
</dbReference>
<dbReference type="InterPro" id="IPR051396">
    <property type="entry name" value="Bact_Antivir_Def_Nuclease"/>
</dbReference>
<dbReference type="Gene3D" id="3.40.50.300">
    <property type="entry name" value="P-loop containing nucleotide triphosphate hydrolases"/>
    <property type="match status" value="1"/>
</dbReference>
<dbReference type="Pfam" id="PF13175">
    <property type="entry name" value="AAA_15"/>
    <property type="match status" value="1"/>
</dbReference>
<evidence type="ECO:0000313" key="5">
    <source>
        <dbReference type="Proteomes" id="UP000199129"/>
    </source>
</evidence>
<dbReference type="PANTHER" id="PTHR43581">
    <property type="entry name" value="ATP/GTP PHOSPHATASE"/>
    <property type="match status" value="1"/>
</dbReference>
<sequence length="552" mass="62094">MTINTGFHLKNYKSFGSSGAGLHTIKPINVIVGRNNIGKSALLHALDYLCVNYINKANINTCIEISEALDERTLMSLFPKNTSGGSLGGNHWLDHGKKFVDATLTWKEVSKSKMEVVNVSVPASDPEIQHLTSTHPSSELRLYTHVRLDADRDITPEKITSEMLISSNGNGATETIHKYLQHVEFDRSFIQVKLLNALNKIFSPDIEFNEITTRYHSENEKWEIFLGEKSKGAIALSASGSGLKTVILTLLNLLIRPDFEKKPVQKYIFSLEELENNLHPALQRNLFIYLEEFAITNECHIFLTTHSNVAIDIFGDSEQSQILHVTRGNDGVTGTLYNGDVGGHGVLDDLGVRASDLLQANGLIWVEGPSDRVFIKKWIEIWSNGELSEGRHFQFVFYGGSVLANINASPTETEIREAVSAFKINRNFAFVCDSDRRAPNGTLKPRVSQLINEVAGTRAMVWVTRCKEIENYIPKESFEAVHDRTELPQIGEYDSIQDYLITNGISRAKDYTNKHSKAFAYAEHLTKDNLAFRPELEKELTELVAKIRIWNR</sequence>
<reference evidence="2 7" key="3">
    <citation type="submission" date="2019-09" db="EMBL/GenBank/DDBJ databases">
        <title>Draft genome sequences of 48 bacterial type strains from the CCUG.</title>
        <authorList>
            <person name="Tunovic T."/>
            <person name="Pineiro-Iglesias B."/>
            <person name="Unosson C."/>
            <person name="Inganas E."/>
            <person name="Ohlen M."/>
            <person name="Cardew S."/>
            <person name="Jensie-Markopoulos S."/>
            <person name="Salva-Serra F."/>
            <person name="Jaen-Luchoro D."/>
            <person name="Karlsson R."/>
            <person name="Svensson-Stadler L."/>
            <person name="Chun J."/>
            <person name="Moore E."/>
        </authorList>
    </citation>
    <scope>NUCLEOTIDE SEQUENCE [LARGE SCALE GENOMIC DNA]</scope>
    <source>
        <strain evidence="2 7">CCUG 51524</strain>
    </source>
</reference>
<feature type="domain" description="Endonuclease GajA/Old nuclease/RecF-like AAA" evidence="1">
    <location>
        <begin position="191"/>
        <end position="308"/>
    </location>
</feature>
<keyword evidence="2" id="KW-0067">ATP-binding</keyword>
<dbReference type="Proteomes" id="UP000240476">
    <property type="component" value="Unassembled WGS sequence"/>
</dbReference>
<keyword evidence="6" id="KW-1185">Reference proteome</keyword>
<protein>
    <submittedName>
        <fullName evidence="2">ATP-binding protein</fullName>
    </submittedName>
    <submittedName>
        <fullName evidence="4">ATPase/GTPase, AAA15 family</fullName>
    </submittedName>
</protein>
<dbReference type="GO" id="GO:0005524">
    <property type="term" value="F:ATP binding"/>
    <property type="evidence" value="ECO:0007669"/>
    <property type="project" value="UniProtKB-KW"/>
</dbReference>
<gene>
    <name evidence="3" type="ORF">C9383_23145</name>
    <name evidence="2" type="ORF">F7R03_04975</name>
    <name evidence="4" type="ORF">SAMN04490198_4763</name>
</gene>
<dbReference type="RefSeq" id="WP_090370845.1">
    <property type="nucleotide sequence ID" value="NZ_FNUA01000002.1"/>
</dbReference>
<keyword evidence="2" id="KW-0547">Nucleotide-binding</keyword>
<dbReference type="EMBL" id="FNUA01000002">
    <property type="protein sequence ID" value="SEF05253.1"/>
    <property type="molecule type" value="Genomic_DNA"/>
</dbReference>
<organism evidence="4 5">
    <name type="scientific">Pseudomonas palleroniana</name>
    <dbReference type="NCBI Taxonomy" id="191390"/>
    <lineage>
        <taxon>Bacteria</taxon>
        <taxon>Pseudomonadati</taxon>
        <taxon>Pseudomonadota</taxon>
        <taxon>Gammaproteobacteria</taxon>
        <taxon>Pseudomonadales</taxon>
        <taxon>Pseudomonadaceae</taxon>
        <taxon>Pseudomonas</taxon>
    </lineage>
</organism>
<dbReference type="Proteomes" id="UP000423257">
    <property type="component" value="Unassembled WGS sequence"/>
</dbReference>
<accession>A0A1H5NUB9</accession>
<dbReference type="Proteomes" id="UP000199129">
    <property type="component" value="Unassembled WGS sequence"/>
</dbReference>
<dbReference type="EMBL" id="VZPQ01000002">
    <property type="protein sequence ID" value="KAB0568932.1"/>
    <property type="molecule type" value="Genomic_DNA"/>
</dbReference>
<dbReference type="AlphaFoldDB" id="A0A1H5NUB9"/>
<name>A0A1H5NUB9_9PSED</name>
<dbReference type="InterPro" id="IPR041685">
    <property type="entry name" value="AAA_GajA/Old/RecF-like"/>
</dbReference>
<evidence type="ECO:0000259" key="1">
    <source>
        <dbReference type="Pfam" id="PF13175"/>
    </source>
</evidence>
<proteinExistence type="predicted"/>
<evidence type="ECO:0000313" key="4">
    <source>
        <dbReference type="EMBL" id="SEF05253.1"/>
    </source>
</evidence>
<evidence type="ECO:0000313" key="7">
    <source>
        <dbReference type="Proteomes" id="UP000423257"/>
    </source>
</evidence>
<dbReference type="PANTHER" id="PTHR43581:SF4">
    <property type="entry name" value="ATP_GTP PHOSPHATASE"/>
    <property type="match status" value="1"/>
</dbReference>
<evidence type="ECO:0000313" key="3">
    <source>
        <dbReference type="EMBL" id="PTC22374.1"/>
    </source>
</evidence>
<evidence type="ECO:0000313" key="2">
    <source>
        <dbReference type="EMBL" id="KAB0568932.1"/>
    </source>
</evidence>
<reference evidence="4 5" key="1">
    <citation type="submission" date="2016-10" db="EMBL/GenBank/DDBJ databases">
        <authorList>
            <person name="de Groot N.N."/>
        </authorList>
    </citation>
    <scope>NUCLEOTIDE SEQUENCE [LARGE SCALE GENOMIC DNA]</scope>
    <source>
        <strain evidence="4 5">BS3265</strain>
    </source>
</reference>
<dbReference type="SUPFAM" id="SSF52540">
    <property type="entry name" value="P-loop containing nucleoside triphosphate hydrolases"/>
    <property type="match status" value="1"/>
</dbReference>
<dbReference type="EMBL" id="PYWX01000068">
    <property type="protein sequence ID" value="PTC22374.1"/>
    <property type="molecule type" value="Genomic_DNA"/>
</dbReference>
<evidence type="ECO:0000313" key="6">
    <source>
        <dbReference type="Proteomes" id="UP000240476"/>
    </source>
</evidence>